<evidence type="ECO:0000313" key="2">
    <source>
        <dbReference type="Proteomes" id="UP001163046"/>
    </source>
</evidence>
<keyword evidence="2" id="KW-1185">Reference proteome</keyword>
<dbReference type="OrthoDB" id="5986074at2759"/>
<evidence type="ECO:0000313" key="1">
    <source>
        <dbReference type="EMBL" id="KAJ7323388.1"/>
    </source>
</evidence>
<accession>A0A9W9Y8F6</accession>
<comment type="caution">
    <text evidence="1">The sequence shown here is derived from an EMBL/GenBank/DDBJ whole genome shotgun (WGS) entry which is preliminary data.</text>
</comment>
<proteinExistence type="predicted"/>
<dbReference type="Proteomes" id="UP001163046">
    <property type="component" value="Unassembled WGS sequence"/>
</dbReference>
<name>A0A9W9Y8F6_9CNID</name>
<reference evidence="1" key="1">
    <citation type="submission" date="2023-01" db="EMBL/GenBank/DDBJ databases">
        <title>Genome assembly of the deep-sea coral Lophelia pertusa.</title>
        <authorList>
            <person name="Herrera S."/>
            <person name="Cordes E."/>
        </authorList>
    </citation>
    <scope>NUCLEOTIDE SEQUENCE</scope>
    <source>
        <strain evidence="1">USNM1676648</strain>
        <tissue evidence="1">Polyp</tissue>
    </source>
</reference>
<sequence length="212" mass="23618">MDHFVSEVNEAIREGKVLPKSKMAELIPRIATLLHVFNHSMVQLLAGTTATPPSSKILAETLENATAFVKHLECQKDILCQFVKEVTNPIYYKTIEQPTSSTLKESILSSSGPLVTYRAFKHGKRSSRSITEAEYCQAAESLQENGFGRIVEFRVRRATANCKVFIKSKPEPYPSTAVISSAAFDDAFSKAIHKDITAPMRAYLNDNHLMPQ</sequence>
<gene>
    <name evidence="1" type="ORF">OS493_031863</name>
</gene>
<dbReference type="AlphaFoldDB" id="A0A9W9Y8F6"/>
<dbReference type="EMBL" id="MU827815">
    <property type="protein sequence ID" value="KAJ7323388.1"/>
    <property type="molecule type" value="Genomic_DNA"/>
</dbReference>
<protein>
    <submittedName>
        <fullName evidence="1">Uncharacterized protein</fullName>
    </submittedName>
</protein>
<organism evidence="1 2">
    <name type="scientific">Desmophyllum pertusum</name>
    <dbReference type="NCBI Taxonomy" id="174260"/>
    <lineage>
        <taxon>Eukaryota</taxon>
        <taxon>Metazoa</taxon>
        <taxon>Cnidaria</taxon>
        <taxon>Anthozoa</taxon>
        <taxon>Hexacorallia</taxon>
        <taxon>Scleractinia</taxon>
        <taxon>Caryophylliina</taxon>
        <taxon>Caryophylliidae</taxon>
        <taxon>Desmophyllum</taxon>
    </lineage>
</organism>